<accession>A0A178LPA3</accession>
<evidence type="ECO:0000313" key="2">
    <source>
        <dbReference type="EMBL" id="OAN33792.1"/>
    </source>
</evidence>
<name>A0A178LPA3_MYCIR</name>
<dbReference type="OrthoDB" id="4621439at2"/>
<dbReference type="EMBL" id="LWCS01000047">
    <property type="protein sequence ID" value="OAN33792.1"/>
    <property type="molecule type" value="Genomic_DNA"/>
</dbReference>
<reference evidence="2 3" key="1">
    <citation type="submission" date="2016-04" db="EMBL/GenBank/DDBJ databases">
        <title>Draft Genome Sequences of Staphylococcus capitis Strain H36, S. capitis Strain H65, S. cohnii Strain H62, S. hominis Strain H69, Mycobacterium iranicum Strain H39, Plantibacter sp. Strain H53, Pseudomonas oryzihabitans Strain H72, and Microbacterium sp. Strain H83, isolated from residential settings.</title>
        <authorList>
            <person name="Lymperopoulou D."/>
            <person name="Adams R.I."/>
            <person name="Lindow S."/>
            <person name="Coil D.A."/>
            <person name="Jospin G."/>
            <person name="Eisen J.A."/>
        </authorList>
    </citation>
    <scope>NUCLEOTIDE SEQUENCE [LARGE SCALE GENOMIC DNA]</scope>
    <source>
        <strain evidence="2 3">H39</strain>
    </source>
</reference>
<feature type="transmembrane region" description="Helical" evidence="1">
    <location>
        <begin position="53"/>
        <end position="74"/>
    </location>
</feature>
<evidence type="ECO:0008006" key="4">
    <source>
        <dbReference type="Google" id="ProtNLM"/>
    </source>
</evidence>
<evidence type="ECO:0000256" key="1">
    <source>
        <dbReference type="SAM" id="Phobius"/>
    </source>
</evidence>
<evidence type="ECO:0000313" key="3">
    <source>
        <dbReference type="Proteomes" id="UP000078396"/>
    </source>
</evidence>
<sequence length="187" mass="19525">MTRGTVLLDRIAVFVIGLALLAAGVAAVLWWQGRLAGGRPVQLAEPLRDIDASWWPWACGGVGAALVIVGLWWLSGHRRSPRVRDLRLADDAHTDGTLSADAASVASAAADVLAQHPAVLKAGARASIENRAPTITLTATVAARRSLELAVLAADDTAATVAQMLGGSVAVRTRVRVTPRHRKGPVA</sequence>
<comment type="caution">
    <text evidence="2">The sequence shown here is derived from an EMBL/GenBank/DDBJ whole genome shotgun (WGS) entry which is preliminary data.</text>
</comment>
<gene>
    <name evidence="2" type="ORF">A4X20_27560</name>
</gene>
<keyword evidence="1" id="KW-1133">Transmembrane helix</keyword>
<keyword evidence="1" id="KW-0472">Membrane</keyword>
<proteinExistence type="predicted"/>
<dbReference type="RefSeq" id="WP_064284024.1">
    <property type="nucleotide sequence ID" value="NZ_LWCS01000047.1"/>
</dbReference>
<dbReference type="Proteomes" id="UP000078396">
    <property type="component" value="Unassembled WGS sequence"/>
</dbReference>
<dbReference type="AlphaFoldDB" id="A0A178LPA3"/>
<organism evidence="2 3">
    <name type="scientific">Mycolicibacterium iranicum</name>
    <name type="common">Mycobacterium iranicum</name>
    <dbReference type="NCBI Taxonomy" id="912594"/>
    <lineage>
        <taxon>Bacteria</taxon>
        <taxon>Bacillati</taxon>
        <taxon>Actinomycetota</taxon>
        <taxon>Actinomycetes</taxon>
        <taxon>Mycobacteriales</taxon>
        <taxon>Mycobacteriaceae</taxon>
        <taxon>Mycolicibacterium</taxon>
    </lineage>
</organism>
<feature type="transmembrane region" description="Helical" evidence="1">
    <location>
        <begin position="12"/>
        <end position="33"/>
    </location>
</feature>
<protein>
    <recommendedName>
        <fullName evidence="4">Alkaline shock response membrane anchor protein AmaP</fullName>
    </recommendedName>
</protein>
<dbReference type="STRING" id="912594.AWC12_27870"/>
<keyword evidence="1" id="KW-0812">Transmembrane</keyword>